<sequence length="361" mass="39945">MIGMGESTSLPQTVHKELVAPTGFKQVVFERQEAWRKQKNKPYKEFSQAVDLPSALTNNLVTIVVDNMPSYIPIDIRKQIVEDHPNPILATGVLMDKRMNQNDVIRQIIPSTVKQEDLKSYSQGITILNEIATDTLAVEIMENMSVKYKWFAPFSLLSRKANPTALAYNSTIDTIAKVFGGKEKFELFRKELVLSMYTKDHTQLNETVQGFGFKNIDDFAIQLGNGNKFDEIGEAIAKGIGNADMFERLRGMLGSTVNPNFPGVISYASANIVLPPINAYIAMGSMAQIIQTLPVYKEQPILLGTTVLASLLNMGLLLGTSSMGSQSLIHETCHYLSQGMSHIGLIPLEMVPKSTQTNQLS</sequence>
<name>A0A2M7LLC7_9BACT</name>
<dbReference type="Proteomes" id="UP000228500">
    <property type="component" value="Unassembled WGS sequence"/>
</dbReference>
<evidence type="ECO:0000313" key="1">
    <source>
        <dbReference type="EMBL" id="PIX68877.1"/>
    </source>
</evidence>
<organism evidence="1 2">
    <name type="scientific">Candidatus Roizmanbacteria bacterium CG_4_10_14_3_um_filter_39_13</name>
    <dbReference type="NCBI Taxonomy" id="1974831"/>
    <lineage>
        <taxon>Bacteria</taxon>
        <taxon>Candidatus Roizmaniibacteriota</taxon>
    </lineage>
</organism>
<proteinExistence type="predicted"/>
<protein>
    <submittedName>
        <fullName evidence="1">Uncharacterized protein</fullName>
    </submittedName>
</protein>
<dbReference type="EMBL" id="PFJH01000037">
    <property type="protein sequence ID" value="PIX68877.1"/>
    <property type="molecule type" value="Genomic_DNA"/>
</dbReference>
<gene>
    <name evidence="1" type="ORF">COZ40_00945</name>
</gene>
<comment type="caution">
    <text evidence="1">The sequence shown here is derived from an EMBL/GenBank/DDBJ whole genome shotgun (WGS) entry which is preliminary data.</text>
</comment>
<evidence type="ECO:0000313" key="2">
    <source>
        <dbReference type="Proteomes" id="UP000228500"/>
    </source>
</evidence>
<dbReference type="AlphaFoldDB" id="A0A2M7LLC7"/>
<reference evidence="2" key="1">
    <citation type="submission" date="2017-09" db="EMBL/GenBank/DDBJ databases">
        <title>Depth-based differentiation of microbial function through sediment-hosted aquifers and enrichment of novel symbionts in the deep terrestrial subsurface.</title>
        <authorList>
            <person name="Probst A.J."/>
            <person name="Ladd B."/>
            <person name="Jarett J.K."/>
            <person name="Geller-Mcgrath D.E."/>
            <person name="Sieber C.M.K."/>
            <person name="Emerson J.B."/>
            <person name="Anantharaman K."/>
            <person name="Thomas B.C."/>
            <person name="Malmstrom R."/>
            <person name="Stieglmeier M."/>
            <person name="Klingl A."/>
            <person name="Woyke T."/>
            <person name="Ryan C.M."/>
            <person name="Banfield J.F."/>
        </authorList>
    </citation>
    <scope>NUCLEOTIDE SEQUENCE [LARGE SCALE GENOMIC DNA]</scope>
</reference>
<accession>A0A2M7LLC7</accession>